<proteinExistence type="predicted"/>
<protein>
    <submittedName>
        <fullName evidence="1">Uncharacterized protein</fullName>
    </submittedName>
</protein>
<name>A0ABR4I4R8_9EURO</name>
<reference evidence="1 2" key="1">
    <citation type="submission" date="2024-07" db="EMBL/GenBank/DDBJ databases">
        <title>Section-level genome sequencing and comparative genomics of Aspergillus sections Usti and Cavernicolus.</title>
        <authorList>
            <consortium name="Lawrence Berkeley National Laboratory"/>
            <person name="Nybo J.L."/>
            <person name="Vesth T.C."/>
            <person name="Theobald S."/>
            <person name="Frisvad J.C."/>
            <person name="Larsen T.O."/>
            <person name="Kjaerboelling I."/>
            <person name="Rothschild-Mancinelli K."/>
            <person name="Lyhne E.K."/>
            <person name="Kogle M.E."/>
            <person name="Barry K."/>
            <person name="Clum A."/>
            <person name="Na H."/>
            <person name="Ledsgaard L."/>
            <person name="Lin J."/>
            <person name="Lipzen A."/>
            <person name="Kuo A."/>
            <person name="Riley R."/>
            <person name="Mondo S."/>
            <person name="LaButti K."/>
            <person name="Haridas S."/>
            <person name="Pangalinan J."/>
            <person name="Salamov A.A."/>
            <person name="Simmons B.A."/>
            <person name="Magnuson J.K."/>
            <person name="Chen J."/>
            <person name="Drula E."/>
            <person name="Henrissat B."/>
            <person name="Wiebenga A."/>
            <person name="Lubbers R.J."/>
            <person name="Gomes A.C."/>
            <person name="Makela M.R."/>
            <person name="Stajich J."/>
            <person name="Grigoriev I.V."/>
            <person name="Mortensen U.H."/>
            <person name="De vries R.P."/>
            <person name="Baker S.E."/>
            <person name="Andersen M.R."/>
        </authorList>
    </citation>
    <scope>NUCLEOTIDE SEQUENCE [LARGE SCALE GENOMIC DNA]</scope>
    <source>
        <strain evidence="1 2">CBS 600.67</strain>
    </source>
</reference>
<dbReference type="Proteomes" id="UP001610335">
    <property type="component" value="Unassembled WGS sequence"/>
</dbReference>
<evidence type="ECO:0000313" key="2">
    <source>
        <dbReference type="Proteomes" id="UP001610335"/>
    </source>
</evidence>
<comment type="caution">
    <text evidence="1">The sequence shown here is derived from an EMBL/GenBank/DDBJ whole genome shotgun (WGS) entry which is preliminary data.</text>
</comment>
<sequence length="144" mass="15412">MSFKDSDLVYLGASLGQLASRVLRYCGILEPFIVCSISNFVNAVRSSVGGWFNAPVRLKVSPCWAFPKSHCTTPPNSSMGVLTTTSPNLTNFGTPPPIPTIRPNLIEGKVEVIRAATVAAVLLPNSPFGKHATTTLCTPTRPRV</sequence>
<keyword evidence="2" id="KW-1185">Reference proteome</keyword>
<evidence type="ECO:0000313" key="1">
    <source>
        <dbReference type="EMBL" id="KAL2822755.1"/>
    </source>
</evidence>
<gene>
    <name evidence="1" type="ORF">BDW59DRAFT_149097</name>
</gene>
<accession>A0ABR4I4R8</accession>
<dbReference type="EMBL" id="JBFXLS010000056">
    <property type="protein sequence ID" value="KAL2822755.1"/>
    <property type="molecule type" value="Genomic_DNA"/>
</dbReference>
<organism evidence="1 2">
    <name type="scientific">Aspergillus cavernicola</name>
    <dbReference type="NCBI Taxonomy" id="176166"/>
    <lineage>
        <taxon>Eukaryota</taxon>
        <taxon>Fungi</taxon>
        <taxon>Dikarya</taxon>
        <taxon>Ascomycota</taxon>
        <taxon>Pezizomycotina</taxon>
        <taxon>Eurotiomycetes</taxon>
        <taxon>Eurotiomycetidae</taxon>
        <taxon>Eurotiales</taxon>
        <taxon>Aspergillaceae</taxon>
        <taxon>Aspergillus</taxon>
        <taxon>Aspergillus subgen. Nidulantes</taxon>
    </lineage>
</organism>